<dbReference type="EMBL" id="JACHVB010000064">
    <property type="protein sequence ID" value="MBC2596447.1"/>
    <property type="molecule type" value="Genomic_DNA"/>
</dbReference>
<organism evidence="10 11">
    <name type="scientific">Ruficoccus amylovorans</name>
    <dbReference type="NCBI Taxonomy" id="1804625"/>
    <lineage>
        <taxon>Bacteria</taxon>
        <taxon>Pseudomonadati</taxon>
        <taxon>Verrucomicrobiota</taxon>
        <taxon>Opitutia</taxon>
        <taxon>Puniceicoccales</taxon>
        <taxon>Cerasicoccaceae</taxon>
        <taxon>Ruficoccus</taxon>
    </lineage>
</organism>
<keyword evidence="6 8" id="KW-0472">Membrane</keyword>
<dbReference type="InterPro" id="IPR005828">
    <property type="entry name" value="MFS_sugar_transport-like"/>
</dbReference>
<feature type="transmembrane region" description="Helical" evidence="8">
    <location>
        <begin position="466"/>
        <end position="491"/>
    </location>
</feature>
<dbReference type="AlphaFoldDB" id="A0A842HLW2"/>
<evidence type="ECO:0000256" key="3">
    <source>
        <dbReference type="ARBA" id="ARBA00022448"/>
    </source>
</evidence>
<feature type="domain" description="Major facilitator superfamily (MFS) profile" evidence="9">
    <location>
        <begin position="39"/>
        <end position="559"/>
    </location>
</feature>
<dbReference type="PANTHER" id="PTHR48020:SF12">
    <property type="entry name" value="PROTON MYO-INOSITOL COTRANSPORTER"/>
    <property type="match status" value="1"/>
</dbReference>
<dbReference type="RefSeq" id="WP_185677351.1">
    <property type="nucleotide sequence ID" value="NZ_JACHVB010000064.1"/>
</dbReference>
<keyword evidence="3 7" id="KW-0813">Transport</keyword>
<reference evidence="10 11" key="1">
    <citation type="submission" date="2020-07" db="EMBL/GenBank/DDBJ databases">
        <authorList>
            <person name="Feng X."/>
        </authorList>
    </citation>
    <scope>NUCLEOTIDE SEQUENCE [LARGE SCALE GENOMIC DNA]</scope>
    <source>
        <strain evidence="10 11">JCM31066</strain>
    </source>
</reference>
<evidence type="ECO:0000256" key="2">
    <source>
        <dbReference type="ARBA" id="ARBA00010992"/>
    </source>
</evidence>
<dbReference type="InterPro" id="IPR050814">
    <property type="entry name" value="Myo-inositol_Transporter"/>
</dbReference>
<comment type="subcellular location">
    <subcellularLocation>
        <location evidence="1">Membrane</location>
        <topology evidence="1">Multi-pass membrane protein</topology>
    </subcellularLocation>
</comment>
<accession>A0A842HLW2</accession>
<feature type="transmembrane region" description="Helical" evidence="8">
    <location>
        <begin position="533"/>
        <end position="555"/>
    </location>
</feature>
<comment type="similarity">
    <text evidence="2 7">Belongs to the major facilitator superfamily. Sugar transporter (TC 2.A.1.1) family.</text>
</comment>
<evidence type="ECO:0000256" key="6">
    <source>
        <dbReference type="ARBA" id="ARBA00023136"/>
    </source>
</evidence>
<dbReference type="PRINTS" id="PR00171">
    <property type="entry name" value="SUGRTRNSPORT"/>
</dbReference>
<dbReference type="InterPro" id="IPR003663">
    <property type="entry name" value="Sugar/inositol_transpt"/>
</dbReference>
<feature type="transmembrane region" description="Helical" evidence="8">
    <location>
        <begin position="503"/>
        <end position="521"/>
    </location>
</feature>
<evidence type="ECO:0000313" key="10">
    <source>
        <dbReference type="EMBL" id="MBC2596447.1"/>
    </source>
</evidence>
<dbReference type="InterPro" id="IPR020846">
    <property type="entry name" value="MFS_dom"/>
</dbReference>
<evidence type="ECO:0000256" key="7">
    <source>
        <dbReference type="RuleBase" id="RU003346"/>
    </source>
</evidence>
<evidence type="ECO:0000256" key="1">
    <source>
        <dbReference type="ARBA" id="ARBA00004141"/>
    </source>
</evidence>
<evidence type="ECO:0000256" key="5">
    <source>
        <dbReference type="ARBA" id="ARBA00022989"/>
    </source>
</evidence>
<dbReference type="SUPFAM" id="SSF103473">
    <property type="entry name" value="MFS general substrate transporter"/>
    <property type="match status" value="1"/>
</dbReference>
<protein>
    <submittedName>
        <fullName evidence="10">Sugar porter family MFS transporter</fullName>
    </submittedName>
</protein>
<feature type="transmembrane region" description="Helical" evidence="8">
    <location>
        <begin position="316"/>
        <end position="338"/>
    </location>
</feature>
<keyword evidence="11" id="KW-1185">Reference proteome</keyword>
<evidence type="ECO:0000313" key="11">
    <source>
        <dbReference type="Proteomes" id="UP000546464"/>
    </source>
</evidence>
<evidence type="ECO:0000259" key="9">
    <source>
        <dbReference type="PROSITE" id="PS50850"/>
    </source>
</evidence>
<dbReference type="GO" id="GO:0022857">
    <property type="term" value="F:transmembrane transporter activity"/>
    <property type="evidence" value="ECO:0007669"/>
    <property type="project" value="InterPro"/>
</dbReference>
<dbReference type="PANTHER" id="PTHR48020">
    <property type="entry name" value="PROTON MYO-INOSITOL COTRANSPORTER"/>
    <property type="match status" value="1"/>
</dbReference>
<feature type="transmembrane region" description="Helical" evidence="8">
    <location>
        <begin position="78"/>
        <end position="96"/>
    </location>
</feature>
<feature type="transmembrane region" description="Helical" evidence="8">
    <location>
        <begin position="345"/>
        <end position="364"/>
    </location>
</feature>
<gene>
    <name evidence="10" type="ORF">H5P28_19430</name>
</gene>
<feature type="transmembrane region" description="Helical" evidence="8">
    <location>
        <begin position="198"/>
        <end position="217"/>
    </location>
</feature>
<dbReference type="PROSITE" id="PS00216">
    <property type="entry name" value="SUGAR_TRANSPORT_1"/>
    <property type="match status" value="2"/>
</dbReference>
<keyword evidence="4 8" id="KW-0812">Transmembrane</keyword>
<keyword evidence="5 8" id="KW-1133">Transmembrane helix</keyword>
<dbReference type="PROSITE" id="PS50850">
    <property type="entry name" value="MFS"/>
    <property type="match status" value="1"/>
</dbReference>
<dbReference type="Pfam" id="PF00083">
    <property type="entry name" value="Sugar_tr"/>
    <property type="match status" value="2"/>
</dbReference>
<name>A0A842HLW2_9BACT</name>
<dbReference type="InterPro" id="IPR036259">
    <property type="entry name" value="MFS_trans_sf"/>
</dbReference>
<dbReference type="PROSITE" id="PS00217">
    <property type="entry name" value="SUGAR_TRANSPORT_2"/>
    <property type="match status" value="1"/>
</dbReference>
<feature type="transmembrane region" description="Helical" evidence="8">
    <location>
        <begin position="136"/>
        <end position="154"/>
    </location>
</feature>
<evidence type="ECO:0000256" key="8">
    <source>
        <dbReference type="SAM" id="Phobius"/>
    </source>
</evidence>
<feature type="transmembrane region" description="Helical" evidence="8">
    <location>
        <begin position="108"/>
        <end position="130"/>
    </location>
</feature>
<dbReference type="InterPro" id="IPR005829">
    <property type="entry name" value="Sugar_transporter_CS"/>
</dbReference>
<dbReference type="GO" id="GO:0016020">
    <property type="term" value="C:membrane"/>
    <property type="evidence" value="ECO:0007669"/>
    <property type="project" value="UniProtKB-SubCell"/>
</dbReference>
<evidence type="ECO:0000256" key="4">
    <source>
        <dbReference type="ARBA" id="ARBA00022692"/>
    </source>
</evidence>
<dbReference type="Gene3D" id="1.20.1250.20">
    <property type="entry name" value="MFS general substrate transporter like domains"/>
    <property type="match status" value="2"/>
</dbReference>
<feature type="transmembrane region" description="Helical" evidence="8">
    <location>
        <begin position="37"/>
        <end position="58"/>
    </location>
</feature>
<sequence length="581" mass="62672">MSELSPAQPTIPDHLRAIVNEVEETLKDVAIKPLSSFFVGTVAAMSGVLFGFDASIAAAVGGSVNTFFGLESAPLLQGLWVAAVPLGALIGALFGGKVSDRFGRKKGLIFNAFLFIAGIALAAVSPGFWVFVVARLMMGLAIGNSAVITPMYMAEVAPPESRGRILFMYQLSIVVGILFSFLVGVAVDASIKDTALNWRVMLAIGLIPAFIFLFGMFKMPQSPRWLIENQFLREAHHVLMRMMGREEARSTFCDIHEAAARKTSVNLKACFGKLILPVMLLGFFLQFFQQSTGINADMYFGPQIFSQGGFSASAAMWAQVAMGLVNLIATVVSIFLVDKLGRRKLMFIGVSGIIIMLGAQSYLFHRYEKFQQTAPAESRAVTTTDNAGQRPVLPNAGSAVTHEQTTDHREIALAIASSRNVSQAMHAAVEGKSVSVPADAQASAPTSPAGVTTPALPATPGKPPAITYWIFASILLYIVFFAISAGPLCWLMISEIFPIRFRGIGMSIAVAANWLVDYFVSQLFPVMKDGLGMSFTFLIYAAFTAVGLALAIRFLPETRGVPLEKIEENIYAGKPLRRIGL</sequence>
<comment type="caution">
    <text evidence="10">The sequence shown here is derived from an EMBL/GenBank/DDBJ whole genome shotgun (WGS) entry which is preliminary data.</text>
</comment>
<feature type="transmembrane region" description="Helical" evidence="8">
    <location>
        <begin position="166"/>
        <end position="186"/>
    </location>
</feature>
<dbReference type="NCBIfam" id="TIGR00879">
    <property type="entry name" value="SP"/>
    <property type="match status" value="1"/>
</dbReference>
<feature type="transmembrane region" description="Helical" evidence="8">
    <location>
        <begin position="270"/>
        <end position="288"/>
    </location>
</feature>
<dbReference type="Proteomes" id="UP000546464">
    <property type="component" value="Unassembled WGS sequence"/>
</dbReference>
<proteinExistence type="inferred from homology"/>